<dbReference type="EMBL" id="OKRB01000005">
    <property type="protein sequence ID" value="SPE17546.1"/>
    <property type="molecule type" value="Genomic_DNA"/>
</dbReference>
<organism evidence="4 5">
    <name type="scientific">Candidatus Sulfuritelmatomonas gaucii</name>
    <dbReference type="NCBI Taxonomy" id="2043161"/>
    <lineage>
        <taxon>Bacteria</taxon>
        <taxon>Pseudomonadati</taxon>
        <taxon>Acidobacteriota</taxon>
        <taxon>Terriglobia</taxon>
        <taxon>Terriglobales</taxon>
        <taxon>Acidobacteriaceae</taxon>
        <taxon>Candidatus Sulfuritelmatomonas</taxon>
    </lineage>
</organism>
<dbReference type="Pfam" id="PF13414">
    <property type="entry name" value="TPR_11"/>
    <property type="match status" value="1"/>
</dbReference>
<name>A0A2N9L2I9_9BACT</name>
<reference evidence="5" key="1">
    <citation type="submission" date="2018-02" db="EMBL/GenBank/DDBJ databases">
        <authorList>
            <person name="Hausmann B."/>
        </authorList>
    </citation>
    <scope>NUCLEOTIDE SEQUENCE [LARGE SCALE GENOMIC DNA]</scope>
    <source>
        <strain evidence="5">Peat soil MAG SbA5</strain>
    </source>
</reference>
<evidence type="ECO:0000313" key="4">
    <source>
        <dbReference type="EMBL" id="SPE17546.1"/>
    </source>
</evidence>
<dbReference type="InterPro" id="IPR019734">
    <property type="entry name" value="TPR_rpt"/>
</dbReference>
<proteinExistence type="predicted"/>
<evidence type="ECO:0000256" key="1">
    <source>
        <dbReference type="ARBA" id="ARBA00022737"/>
    </source>
</evidence>
<dbReference type="PANTHER" id="PTHR44858:SF1">
    <property type="entry name" value="UDP-N-ACETYLGLUCOSAMINE--PEPTIDE N-ACETYLGLUCOSAMINYLTRANSFERASE SPINDLY-RELATED"/>
    <property type="match status" value="1"/>
</dbReference>
<protein>
    <submittedName>
        <fullName evidence="4">Tfp pilus assembly protein PilF</fullName>
    </submittedName>
</protein>
<dbReference type="OrthoDB" id="113577at2"/>
<feature type="repeat" description="TPR" evidence="3">
    <location>
        <begin position="213"/>
        <end position="246"/>
    </location>
</feature>
<dbReference type="Pfam" id="PF14559">
    <property type="entry name" value="TPR_19"/>
    <property type="match status" value="1"/>
</dbReference>
<keyword evidence="1" id="KW-0677">Repeat</keyword>
<dbReference type="InterPro" id="IPR013784">
    <property type="entry name" value="Carb-bd-like_fold"/>
</dbReference>
<dbReference type="SMART" id="SM00028">
    <property type="entry name" value="TPR"/>
    <property type="match status" value="5"/>
</dbReference>
<dbReference type="Gene3D" id="1.25.40.10">
    <property type="entry name" value="Tetratricopeptide repeat domain"/>
    <property type="match status" value="3"/>
</dbReference>
<evidence type="ECO:0000313" key="5">
    <source>
        <dbReference type="Proteomes" id="UP000239735"/>
    </source>
</evidence>
<dbReference type="PANTHER" id="PTHR44858">
    <property type="entry name" value="TETRATRICOPEPTIDE REPEAT PROTEIN 6"/>
    <property type="match status" value="1"/>
</dbReference>
<dbReference type="SUPFAM" id="SSF48452">
    <property type="entry name" value="TPR-like"/>
    <property type="match status" value="2"/>
</dbReference>
<evidence type="ECO:0000256" key="3">
    <source>
        <dbReference type="PROSITE-ProRule" id="PRU00339"/>
    </source>
</evidence>
<dbReference type="AlphaFoldDB" id="A0A2N9L2I9"/>
<dbReference type="Gene3D" id="2.60.40.1120">
    <property type="entry name" value="Carboxypeptidase-like, regulatory domain"/>
    <property type="match status" value="1"/>
</dbReference>
<accession>A0A2N9L2I9</accession>
<gene>
    <name evidence="4" type="ORF">SBA5_1020004</name>
</gene>
<dbReference type="InterPro" id="IPR011990">
    <property type="entry name" value="TPR-like_helical_dom_sf"/>
</dbReference>
<dbReference type="Proteomes" id="UP000239735">
    <property type="component" value="Unassembled WGS sequence"/>
</dbReference>
<feature type="repeat" description="TPR" evidence="3">
    <location>
        <begin position="457"/>
        <end position="490"/>
    </location>
</feature>
<keyword evidence="2 3" id="KW-0802">TPR repeat</keyword>
<dbReference type="InterPro" id="IPR050498">
    <property type="entry name" value="Ycf3"/>
</dbReference>
<dbReference type="GO" id="GO:0030246">
    <property type="term" value="F:carbohydrate binding"/>
    <property type="evidence" value="ECO:0007669"/>
    <property type="project" value="InterPro"/>
</dbReference>
<sequence>MAIRVFRCIESTLLFTTAAMLLLAPALRGQQPNGATLNGIVRDPAGRAVADAQVVLREEGLPASRETATDAAGRFTFNEVATGTFNLTASSRTLRSAVVAVTVSTPGEQPLVNLVLGGAGATQSASAPQDASQAMQFADNPDFAIAAVTDWTAAGGHGSDSSLRTSEALTRDAVNLKSGNTESAAAGLHGRAAELEGSESELRATVAKDPKGFEANYKLGRFYVQAGRYQDAIPRLQAAYQADAASYDNEYDLAQALKMAGDATQAQEHVHRLLARNPNADLHRMEGELDEKLGDPLSAVREFQEAASENPSEDNYFAWGSELLVHRAIWQAKEVFDEGARLYPQSARMLTARGAALFAGALYDEAALDLCRASDLNPESEEPYLFMGKIEIAAPDPLPCVVEKLARFEKLQPANSLAIYYYAMALWKQQGQAQDPQLLDRVKSMLTRAVSLDPKCADGYLQLGNLSAGQKQWEQAIGLYLKAIEANPDLSDAHYRLGVAYERTGENAKAREQFQLHDAIAREQAAEIQRQREEVKQFLVVLPGQAARP</sequence>
<dbReference type="PROSITE" id="PS50005">
    <property type="entry name" value="TPR"/>
    <property type="match status" value="2"/>
</dbReference>
<evidence type="ECO:0000256" key="2">
    <source>
        <dbReference type="ARBA" id="ARBA00022803"/>
    </source>
</evidence>
<dbReference type="Pfam" id="PF13620">
    <property type="entry name" value="CarboxypepD_reg"/>
    <property type="match status" value="1"/>
</dbReference>
<dbReference type="SUPFAM" id="SSF49452">
    <property type="entry name" value="Starch-binding domain-like"/>
    <property type="match status" value="1"/>
</dbReference>